<keyword evidence="2" id="KW-1185">Reference proteome</keyword>
<dbReference type="EMBL" id="DF933837">
    <property type="protein sequence ID" value="GAM41029.1"/>
    <property type="molecule type" value="Genomic_DNA"/>
</dbReference>
<evidence type="ECO:0000313" key="2">
    <source>
        <dbReference type="Proteomes" id="UP000053095"/>
    </source>
</evidence>
<dbReference type="AlphaFoldDB" id="A0A6V8HGK5"/>
<accession>A0A6V8HGK5</accession>
<sequence>MPLQRRLGTMALMGLGIASFAFAIVKLISNTTLLGNPDALKLLYDGIYIGIWNSIENDFVLSAACLPAVPPVIRLFTSKIPTRKQAAPGSSVPNANAKFRKLKNDSKIELTDSGQFSKTWTGENMRTTYSPVVPPHDSCVENPQP</sequence>
<name>A0A6V8HGK5_TALPI</name>
<comment type="caution">
    <text evidence="1">The sequence shown here is derived from an EMBL/GenBank/DDBJ whole genome shotgun (WGS) entry which is preliminary data.</text>
</comment>
<dbReference type="PANTHER" id="PTHR33048:SF146">
    <property type="entry name" value="INTEGRAL MEMBRANE PROTEIN"/>
    <property type="match status" value="1"/>
</dbReference>
<evidence type="ECO:0008006" key="3">
    <source>
        <dbReference type="Google" id="ProtNLM"/>
    </source>
</evidence>
<reference evidence="2" key="1">
    <citation type="journal article" date="2015" name="Genome Announc.">
        <title>Draft genome sequence of Talaromyces cellulolyticus strain Y-94, a source of lignocellulosic biomass-degrading enzymes.</title>
        <authorList>
            <person name="Fujii T."/>
            <person name="Koike H."/>
            <person name="Sawayama S."/>
            <person name="Yano S."/>
            <person name="Inoue H."/>
        </authorList>
    </citation>
    <scope>NUCLEOTIDE SEQUENCE [LARGE SCALE GENOMIC DNA]</scope>
    <source>
        <strain evidence="2">Y-94</strain>
    </source>
</reference>
<evidence type="ECO:0000313" key="1">
    <source>
        <dbReference type="EMBL" id="GAM41029.1"/>
    </source>
</evidence>
<protein>
    <recommendedName>
        <fullName evidence="3">Integral membrane protein</fullName>
    </recommendedName>
</protein>
<organism evidence="1 2">
    <name type="scientific">Talaromyces pinophilus</name>
    <name type="common">Penicillium pinophilum</name>
    <dbReference type="NCBI Taxonomy" id="128442"/>
    <lineage>
        <taxon>Eukaryota</taxon>
        <taxon>Fungi</taxon>
        <taxon>Dikarya</taxon>
        <taxon>Ascomycota</taxon>
        <taxon>Pezizomycotina</taxon>
        <taxon>Eurotiomycetes</taxon>
        <taxon>Eurotiomycetidae</taxon>
        <taxon>Eurotiales</taxon>
        <taxon>Trichocomaceae</taxon>
        <taxon>Talaromyces</taxon>
        <taxon>Talaromyces sect. Talaromyces</taxon>
    </lineage>
</organism>
<proteinExistence type="predicted"/>
<gene>
    <name evidence="1" type="ORF">TCE0_041f13834</name>
</gene>
<dbReference type="PANTHER" id="PTHR33048">
    <property type="entry name" value="PTH11-LIKE INTEGRAL MEMBRANE PROTEIN (AFU_ORTHOLOGUE AFUA_5G11245)"/>
    <property type="match status" value="1"/>
</dbReference>
<dbReference type="InterPro" id="IPR052337">
    <property type="entry name" value="SAT4-like"/>
</dbReference>
<dbReference type="Proteomes" id="UP000053095">
    <property type="component" value="Unassembled WGS sequence"/>
</dbReference>